<evidence type="ECO:0000313" key="2">
    <source>
        <dbReference type="Proteomes" id="UP000011518"/>
    </source>
</evidence>
<organism evidence="1 2">
    <name type="scientific">Tupaia chinensis</name>
    <name type="common">Chinese tree shrew</name>
    <name type="synonym">Tupaia belangeri chinensis</name>
    <dbReference type="NCBI Taxonomy" id="246437"/>
    <lineage>
        <taxon>Eukaryota</taxon>
        <taxon>Metazoa</taxon>
        <taxon>Chordata</taxon>
        <taxon>Craniata</taxon>
        <taxon>Vertebrata</taxon>
        <taxon>Euteleostomi</taxon>
        <taxon>Mammalia</taxon>
        <taxon>Eutheria</taxon>
        <taxon>Euarchontoglires</taxon>
        <taxon>Scandentia</taxon>
        <taxon>Tupaiidae</taxon>
        <taxon>Tupaia</taxon>
    </lineage>
</organism>
<reference evidence="2" key="1">
    <citation type="submission" date="2012-07" db="EMBL/GenBank/DDBJ databases">
        <title>Genome of the Chinese tree shrew, a rising model animal genetically related to primates.</title>
        <authorList>
            <person name="Zhang G."/>
            <person name="Fan Y."/>
            <person name="Yao Y."/>
            <person name="Huang Z."/>
        </authorList>
    </citation>
    <scope>NUCLEOTIDE SEQUENCE [LARGE SCALE GENOMIC DNA]</scope>
</reference>
<reference evidence="2" key="2">
    <citation type="journal article" date="2013" name="Nat. Commun.">
        <title>Genome of the Chinese tree shrew.</title>
        <authorList>
            <person name="Fan Y."/>
            <person name="Huang Z.Y."/>
            <person name="Cao C.C."/>
            <person name="Chen C.S."/>
            <person name="Chen Y.X."/>
            <person name="Fan D.D."/>
            <person name="He J."/>
            <person name="Hou H.L."/>
            <person name="Hu L."/>
            <person name="Hu X.T."/>
            <person name="Jiang X.T."/>
            <person name="Lai R."/>
            <person name="Lang Y.S."/>
            <person name="Liang B."/>
            <person name="Liao S.G."/>
            <person name="Mu D."/>
            <person name="Ma Y.Y."/>
            <person name="Niu Y.Y."/>
            <person name="Sun X.Q."/>
            <person name="Xia J.Q."/>
            <person name="Xiao J."/>
            <person name="Xiong Z.Q."/>
            <person name="Xu L."/>
            <person name="Yang L."/>
            <person name="Zhang Y."/>
            <person name="Zhao W."/>
            <person name="Zhao X.D."/>
            <person name="Zheng Y.T."/>
            <person name="Zhou J.M."/>
            <person name="Zhu Y.B."/>
            <person name="Zhang G.J."/>
            <person name="Wang J."/>
            <person name="Yao Y.G."/>
        </authorList>
    </citation>
    <scope>NUCLEOTIDE SEQUENCE [LARGE SCALE GENOMIC DNA]</scope>
</reference>
<keyword evidence="2" id="KW-1185">Reference proteome</keyword>
<evidence type="ECO:0000313" key="1">
    <source>
        <dbReference type="EMBL" id="ELW48426.1"/>
    </source>
</evidence>
<dbReference type="AlphaFoldDB" id="L9JCX4"/>
<dbReference type="Proteomes" id="UP000011518">
    <property type="component" value="Unassembled WGS sequence"/>
</dbReference>
<sequence>MSTKLTSDFCSGQLLLHTATAMLDAVKTNHHLALGVSILSVQENSWLNGLLKTEMGARCKRDCSTRLSDVGGRRGHRREKAIEWNTSVLRQPRQLHCLLGDAQEETAAKEPCWK</sequence>
<accession>L9JCX4</accession>
<name>L9JCX4_TUPCH</name>
<dbReference type="EMBL" id="KB321054">
    <property type="protein sequence ID" value="ELW48426.1"/>
    <property type="molecule type" value="Genomic_DNA"/>
</dbReference>
<gene>
    <name evidence="1" type="ORF">TREES_T100021815</name>
</gene>
<dbReference type="InParanoid" id="L9JCX4"/>
<protein>
    <submittedName>
        <fullName evidence="1">Uncharacterized protein</fullName>
    </submittedName>
</protein>
<proteinExistence type="predicted"/>